<proteinExistence type="predicted"/>
<keyword evidence="3 5" id="KW-1133">Transmembrane helix</keyword>
<name>A0ABQ4T3B0_METOR</name>
<keyword evidence="4 5" id="KW-0472">Membrane</keyword>
<evidence type="ECO:0000256" key="3">
    <source>
        <dbReference type="ARBA" id="ARBA00022989"/>
    </source>
</evidence>
<evidence type="ECO:0000256" key="5">
    <source>
        <dbReference type="SAM" id="Phobius"/>
    </source>
</evidence>
<dbReference type="InterPro" id="IPR003752">
    <property type="entry name" value="DiS_bond_form_DsbB/BdbC"/>
</dbReference>
<dbReference type="SUPFAM" id="SSF158442">
    <property type="entry name" value="DsbB-like"/>
    <property type="match status" value="1"/>
</dbReference>
<dbReference type="Pfam" id="PF02600">
    <property type="entry name" value="DsbB"/>
    <property type="match status" value="1"/>
</dbReference>
<organism evidence="6 7">
    <name type="scientific">Methylobacterium organophilum</name>
    <dbReference type="NCBI Taxonomy" id="410"/>
    <lineage>
        <taxon>Bacteria</taxon>
        <taxon>Pseudomonadati</taxon>
        <taxon>Pseudomonadota</taxon>
        <taxon>Alphaproteobacteria</taxon>
        <taxon>Hyphomicrobiales</taxon>
        <taxon>Methylobacteriaceae</taxon>
        <taxon>Methylobacterium</taxon>
    </lineage>
</organism>
<gene>
    <name evidence="6" type="primary">dsbB</name>
    <name evidence="6" type="ORF">LKMONMHP_0934</name>
</gene>
<keyword evidence="7" id="KW-1185">Reference proteome</keyword>
<dbReference type="InterPro" id="IPR023380">
    <property type="entry name" value="DsbB-like_sf"/>
</dbReference>
<feature type="transmembrane region" description="Helical" evidence="5">
    <location>
        <begin position="65"/>
        <end position="85"/>
    </location>
</feature>
<evidence type="ECO:0000256" key="4">
    <source>
        <dbReference type="ARBA" id="ARBA00023136"/>
    </source>
</evidence>
<dbReference type="Proteomes" id="UP001055156">
    <property type="component" value="Unassembled WGS sequence"/>
</dbReference>
<dbReference type="InterPro" id="IPR024199">
    <property type="entry name" value="Uncharacterised_DsbB"/>
</dbReference>
<dbReference type="Gene3D" id="1.20.1550.10">
    <property type="entry name" value="DsbB-like"/>
    <property type="match status" value="1"/>
</dbReference>
<sequence>MRPTLRLAALAVALAAALTVGGALVLEHGFGYVPCKLCLQERIPYYAVVPVALLAAILPARAARLALGFCALALLYGAALGAYHAGAEWGFWLGPSDCGGGAGATPADVGDFLKNLDSVRVVDCSTAALRVLGISLAGWSALISLALAALSGSAALRARN</sequence>
<evidence type="ECO:0000256" key="2">
    <source>
        <dbReference type="ARBA" id="ARBA00022692"/>
    </source>
</evidence>
<protein>
    <submittedName>
        <fullName evidence="6">Disulfide bond formation protein B</fullName>
    </submittedName>
</protein>
<feature type="transmembrane region" description="Helical" evidence="5">
    <location>
        <begin position="136"/>
        <end position="156"/>
    </location>
</feature>
<keyword evidence="2 5" id="KW-0812">Transmembrane</keyword>
<dbReference type="PIRSF" id="PIRSF033913">
    <property type="entry name" value="S-S_format_DsbB"/>
    <property type="match status" value="1"/>
</dbReference>
<evidence type="ECO:0000256" key="1">
    <source>
        <dbReference type="ARBA" id="ARBA00004141"/>
    </source>
</evidence>
<accession>A0ABQ4T3B0</accession>
<dbReference type="RefSeq" id="WP_238310030.1">
    <property type="nucleotide sequence ID" value="NZ_BPQV01000002.1"/>
</dbReference>
<comment type="subcellular location">
    <subcellularLocation>
        <location evidence="1">Membrane</location>
        <topology evidence="1">Multi-pass membrane protein</topology>
    </subcellularLocation>
</comment>
<feature type="transmembrane region" description="Helical" evidence="5">
    <location>
        <begin position="43"/>
        <end position="60"/>
    </location>
</feature>
<evidence type="ECO:0000313" key="7">
    <source>
        <dbReference type="Proteomes" id="UP001055156"/>
    </source>
</evidence>
<reference evidence="6" key="2">
    <citation type="submission" date="2021-08" db="EMBL/GenBank/DDBJ databases">
        <authorList>
            <person name="Tani A."/>
            <person name="Ola A."/>
            <person name="Ogura Y."/>
            <person name="Katsura K."/>
            <person name="Hayashi T."/>
        </authorList>
    </citation>
    <scope>NUCLEOTIDE SEQUENCE</scope>
    <source>
        <strain evidence="6">NBRC 15689</strain>
    </source>
</reference>
<reference evidence="6" key="1">
    <citation type="journal article" date="2021" name="Front. Microbiol.">
        <title>Comprehensive Comparative Genomics and Phenotyping of Methylobacterium Species.</title>
        <authorList>
            <person name="Alessa O."/>
            <person name="Ogura Y."/>
            <person name="Fujitani Y."/>
            <person name="Takami H."/>
            <person name="Hayashi T."/>
            <person name="Sahin N."/>
            <person name="Tani A."/>
        </authorList>
    </citation>
    <scope>NUCLEOTIDE SEQUENCE</scope>
    <source>
        <strain evidence="6">NBRC 15689</strain>
    </source>
</reference>
<comment type="caution">
    <text evidence="6">The sequence shown here is derived from an EMBL/GenBank/DDBJ whole genome shotgun (WGS) entry which is preliminary data.</text>
</comment>
<dbReference type="EMBL" id="BPQV01000002">
    <property type="protein sequence ID" value="GJE26088.1"/>
    <property type="molecule type" value="Genomic_DNA"/>
</dbReference>
<evidence type="ECO:0000313" key="6">
    <source>
        <dbReference type="EMBL" id="GJE26088.1"/>
    </source>
</evidence>